<dbReference type="PROSITE" id="PS50883">
    <property type="entry name" value="EAL"/>
    <property type="match status" value="1"/>
</dbReference>
<evidence type="ECO:0000313" key="3">
    <source>
        <dbReference type="Proteomes" id="UP000295510"/>
    </source>
</evidence>
<dbReference type="InterPro" id="IPR035919">
    <property type="entry name" value="EAL_sf"/>
</dbReference>
<proteinExistence type="predicted"/>
<sequence>MQLAHTLGLRTIAEGVETARQAQVLASCGCDDVQGYWYSRPLEVAVLEQFVRQRQQA</sequence>
<dbReference type="PANTHER" id="PTHR33121:SF71">
    <property type="entry name" value="OXYGEN SENSOR PROTEIN DOSP"/>
    <property type="match status" value="1"/>
</dbReference>
<keyword evidence="3" id="KW-1185">Reference proteome</keyword>
<comment type="caution">
    <text evidence="2">The sequence shown here is derived from an EMBL/GenBank/DDBJ whole genome shotgun (WGS) entry which is preliminary data.</text>
</comment>
<reference evidence="2 3" key="1">
    <citation type="submission" date="2019-03" db="EMBL/GenBank/DDBJ databases">
        <title>Genomic Encyclopedia of Type Strains, Phase IV (KMG-IV): sequencing the most valuable type-strain genomes for metagenomic binning, comparative biology and taxonomic classification.</title>
        <authorList>
            <person name="Goeker M."/>
        </authorList>
    </citation>
    <scope>NUCLEOTIDE SEQUENCE [LARGE SCALE GENOMIC DNA]</scope>
    <source>
        <strain evidence="2 3">DSM 19605</strain>
    </source>
</reference>
<feature type="domain" description="EAL" evidence="1">
    <location>
        <begin position="1"/>
        <end position="55"/>
    </location>
</feature>
<dbReference type="GO" id="GO:0071111">
    <property type="term" value="F:cyclic-guanylate-specific phosphodiesterase activity"/>
    <property type="evidence" value="ECO:0007669"/>
    <property type="project" value="InterPro"/>
</dbReference>
<dbReference type="SUPFAM" id="SSF141868">
    <property type="entry name" value="EAL domain-like"/>
    <property type="match status" value="1"/>
</dbReference>
<dbReference type="AlphaFoldDB" id="A0A4R6UCQ0"/>
<name>A0A4R6UCQ0_9BURK</name>
<dbReference type="InterPro" id="IPR001633">
    <property type="entry name" value="EAL_dom"/>
</dbReference>
<protein>
    <submittedName>
        <fullName evidence="2">EAL domain-containing protein</fullName>
    </submittedName>
</protein>
<gene>
    <name evidence="2" type="ORF">DFR43_103224</name>
</gene>
<evidence type="ECO:0000313" key="2">
    <source>
        <dbReference type="EMBL" id="TDQ44480.1"/>
    </source>
</evidence>
<dbReference type="Proteomes" id="UP000295510">
    <property type="component" value="Unassembled WGS sequence"/>
</dbReference>
<accession>A0A4R6UCQ0</accession>
<dbReference type="Pfam" id="PF00563">
    <property type="entry name" value="EAL"/>
    <property type="match status" value="1"/>
</dbReference>
<dbReference type="Gene3D" id="3.20.20.450">
    <property type="entry name" value="EAL domain"/>
    <property type="match status" value="1"/>
</dbReference>
<dbReference type="RefSeq" id="WP_245988820.1">
    <property type="nucleotide sequence ID" value="NZ_SNYL01000003.1"/>
</dbReference>
<dbReference type="InterPro" id="IPR050706">
    <property type="entry name" value="Cyclic-di-GMP_PDE-like"/>
</dbReference>
<organism evidence="2 3">
    <name type="scientific">Tepidicella xavieri</name>
    <dbReference type="NCBI Taxonomy" id="360241"/>
    <lineage>
        <taxon>Bacteria</taxon>
        <taxon>Pseudomonadati</taxon>
        <taxon>Pseudomonadota</taxon>
        <taxon>Betaproteobacteria</taxon>
        <taxon>Burkholderiales</taxon>
        <taxon>Tepidicella</taxon>
    </lineage>
</organism>
<dbReference type="EMBL" id="SNYL01000003">
    <property type="protein sequence ID" value="TDQ44480.1"/>
    <property type="molecule type" value="Genomic_DNA"/>
</dbReference>
<evidence type="ECO:0000259" key="1">
    <source>
        <dbReference type="PROSITE" id="PS50883"/>
    </source>
</evidence>
<dbReference type="PANTHER" id="PTHR33121">
    <property type="entry name" value="CYCLIC DI-GMP PHOSPHODIESTERASE PDEF"/>
    <property type="match status" value="1"/>
</dbReference>